<dbReference type="AlphaFoldDB" id="A0AA49GLW5"/>
<dbReference type="EMBL" id="CP120682">
    <property type="protein sequence ID" value="WKN34980.1"/>
    <property type="molecule type" value="Genomic_DNA"/>
</dbReference>
<evidence type="ECO:0000256" key="1">
    <source>
        <dbReference type="ARBA" id="ARBA00022679"/>
    </source>
</evidence>
<dbReference type="PANTHER" id="PTHR13947">
    <property type="entry name" value="GNAT FAMILY N-ACETYLTRANSFERASE"/>
    <property type="match status" value="1"/>
</dbReference>
<sequence>MMKIENFVPAEQEEVRAFVLGIQNGEFNLGFEPDEQPDLLNIQKFYGDGGFWVAKVDHRIVGTIGLQKLNDESGALRKMFVQKEYRSSDLKIAHQLFEQLLAAARQKRFHYILLDTPAIATAAHRFYEKNGFIRLSKSQVPAQYKYPDRDSRIYKRLLT</sequence>
<keyword evidence="1" id="KW-0808">Transferase</keyword>
<feature type="domain" description="N-acetyltransferase" evidence="2">
    <location>
        <begin position="2"/>
        <end position="159"/>
    </location>
</feature>
<name>A0AA49GLW5_9BACT</name>
<proteinExistence type="predicted"/>
<dbReference type="PROSITE" id="PS51186">
    <property type="entry name" value="GNAT"/>
    <property type="match status" value="1"/>
</dbReference>
<evidence type="ECO:0000313" key="3">
    <source>
        <dbReference type="EMBL" id="WKN34980.1"/>
    </source>
</evidence>
<evidence type="ECO:0000259" key="2">
    <source>
        <dbReference type="PROSITE" id="PS51186"/>
    </source>
</evidence>
<dbReference type="PANTHER" id="PTHR13947:SF37">
    <property type="entry name" value="LD18367P"/>
    <property type="match status" value="1"/>
</dbReference>
<dbReference type="InterPro" id="IPR000182">
    <property type="entry name" value="GNAT_dom"/>
</dbReference>
<dbReference type="CDD" id="cd04301">
    <property type="entry name" value="NAT_SF"/>
    <property type="match status" value="1"/>
</dbReference>
<reference evidence="3" key="1">
    <citation type="journal article" date="2023" name="Comput. Struct. Biotechnol. J.">
        <title>Discovery of a novel marine Bacteroidetes with a rich repertoire of carbohydrate-active enzymes.</title>
        <authorList>
            <person name="Chen B."/>
            <person name="Liu G."/>
            <person name="Chen Q."/>
            <person name="Wang H."/>
            <person name="Liu L."/>
            <person name="Tang K."/>
        </authorList>
    </citation>
    <scope>NUCLEOTIDE SEQUENCE</scope>
    <source>
        <strain evidence="3">TK19036</strain>
    </source>
</reference>
<protein>
    <submittedName>
        <fullName evidence="3">GNAT family N-acetyltransferase</fullName>
    </submittedName>
</protein>
<dbReference type="GO" id="GO:0008080">
    <property type="term" value="F:N-acetyltransferase activity"/>
    <property type="evidence" value="ECO:0007669"/>
    <property type="project" value="InterPro"/>
</dbReference>
<organism evidence="3">
    <name type="scientific">Roseihalotalea indica</name>
    <dbReference type="NCBI Taxonomy" id="2867963"/>
    <lineage>
        <taxon>Bacteria</taxon>
        <taxon>Pseudomonadati</taxon>
        <taxon>Bacteroidota</taxon>
        <taxon>Cytophagia</taxon>
        <taxon>Cytophagales</taxon>
        <taxon>Catalimonadaceae</taxon>
        <taxon>Roseihalotalea</taxon>
    </lineage>
</organism>
<reference evidence="3" key="2">
    <citation type="journal article" date="2024" name="Antonie Van Leeuwenhoek">
        <title>Roseihalotalea indica gen. nov., sp. nov., a halophilic Bacteroidetes from mesopelagic Southwest Indian Ocean with higher carbohydrate metabolic potential.</title>
        <authorList>
            <person name="Chen B."/>
            <person name="Zhang M."/>
            <person name="Lin D."/>
            <person name="Ye J."/>
            <person name="Tang K."/>
        </authorList>
    </citation>
    <scope>NUCLEOTIDE SEQUENCE</scope>
    <source>
        <strain evidence="3">TK19036</strain>
    </source>
</reference>
<dbReference type="SUPFAM" id="SSF55729">
    <property type="entry name" value="Acyl-CoA N-acyltransferases (Nat)"/>
    <property type="match status" value="1"/>
</dbReference>
<dbReference type="Pfam" id="PF00583">
    <property type="entry name" value="Acetyltransf_1"/>
    <property type="match status" value="1"/>
</dbReference>
<accession>A0AA49GLW5</accession>
<dbReference type="Gene3D" id="3.40.630.30">
    <property type="match status" value="1"/>
</dbReference>
<dbReference type="InterPro" id="IPR016181">
    <property type="entry name" value="Acyl_CoA_acyltransferase"/>
</dbReference>
<dbReference type="InterPro" id="IPR050769">
    <property type="entry name" value="NAT_camello-type"/>
</dbReference>
<gene>
    <name evidence="3" type="ORF">K4G66_21625</name>
</gene>